<keyword evidence="1 4" id="KW-0489">Methyltransferase</keyword>
<accession>A0A6G9QJR8</accession>
<sequence length="264" mass="29336">MLDKTVANTFSNAAKHYKQHDVLQRLTAASLLKHAQLHGHLADIGCGPGTCFKHFDAISEVTAVDIAPGMLTQVQHDYPHYQTLCCDVQALSFDSSSIDSVYSNLALQWCQDFAQAIHQLHRVLKVTGSCHLAIVAQGSLPELTTLGFRTNEFLSLPSMLRAFGIAEIDDQSQMKSDKWLINDAKIEAVTVYFDDLRSLLYSIKGVGASAPNALNQLNLNQPSTVLTKSQWEQKLLLAQRLRTEKGIPLTYQIAFIHAQKCKER</sequence>
<dbReference type="RefSeq" id="WP_167677920.1">
    <property type="nucleotide sequence ID" value="NZ_CP050313.1"/>
</dbReference>
<dbReference type="GO" id="GO:0008757">
    <property type="term" value="F:S-adenosylmethionine-dependent methyltransferase activity"/>
    <property type="evidence" value="ECO:0007669"/>
    <property type="project" value="InterPro"/>
</dbReference>
<evidence type="ECO:0000313" key="5">
    <source>
        <dbReference type="Proteomes" id="UP000502608"/>
    </source>
</evidence>
<dbReference type="InterPro" id="IPR050602">
    <property type="entry name" value="Malonyl-ACP_OMT"/>
</dbReference>
<evidence type="ECO:0000259" key="3">
    <source>
        <dbReference type="Pfam" id="PF08241"/>
    </source>
</evidence>
<keyword evidence="2 4" id="KW-0808">Transferase</keyword>
<organism evidence="4 5">
    <name type="scientific">Shewanella aestuarii</name>
    <dbReference type="NCBI Taxonomy" id="1028752"/>
    <lineage>
        <taxon>Bacteria</taxon>
        <taxon>Pseudomonadati</taxon>
        <taxon>Pseudomonadota</taxon>
        <taxon>Gammaproteobacteria</taxon>
        <taxon>Alteromonadales</taxon>
        <taxon>Shewanellaceae</taxon>
        <taxon>Shewanella</taxon>
    </lineage>
</organism>
<reference evidence="4 5" key="1">
    <citation type="submission" date="2020-03" db="EMBL/GenBank/DDBJ databases">
        <title>Complete genome sequence of Shewanella sp.</title>
        <authorList>
            <person name="Kim Y.-S."/>
            <person name="Kim S.-J."/>
            <person name="Jung H.-K."/>
            <person name="Kim K.-H."/>
        </authorList>
    </citation>
    <scope>NUCLEOTIDE SEQUENCE [LARGE SCALE GENOMIC DNA]</scope>
    <source>
        <strain evidence="4 5">PN3F2</strain>
    </source>
</reference>
<dbReference type="EMBL" id="CP050313">
    <property type="protein sequence ID" value="QIR14800.1"/>
    <property type="molecule type" value="Genomic_DNA"/>
</dbReference>
<gene>
    <name evidence="4" type="ORF">HBH39_10130</name>
</gene>
<dbReference type="Proteomes" id="UP000502608">
    <property type="component" value="Chromosome"/>
</dbReference>
<evidence type="ECO:0000256" key="2">
    <source>
        <dbReference type="ARBA" id="ARBA00022679"/>
    </source>
</evidence>
<dbReference type="InterPro" id="IPR029063">
    <property type="entry name" value="SAM-dependent_MTases_sf"/>
</dbReference>
<dbReference type="Gene3D" id="3.40.50.150">
    <property type="entry name" value="Vaccinia Virus protein VP39"/>
    <property type="match status" value="1"/>
</dbReference>
<dbReference type="AlphaFoldDB" id="A0A6G9QJR8"/>
<dbReference type="KEGG" id="saes:HBH39_10130"/>
<dbReference type="InterPro" id="IPR013216">
    <property type="entry name" value="Methyltransf_11"/>
</dbReference>
<dbReference type="CDD" id="cd02440">
    <property type="entry name" value="AdoMet_MTases"/>
    <property type="match status" value="1"/>
</dbReference>
<evidence type="ECO:0000256" key="1">
    <source>
        <dbReference type="ARBA" id="ARBA00022603"/>
    </source>
</evidence>
<dbReference type="SUPFAM" id="SSF53335">
    <property type="entry name" value="S-adenosyl-L-methionine-dependent methyltransferases"/>
    <property type="match status" value="1"/>
</dbReference>
<feature type="domain" description="Methyltransferase type 11" evidence="3">
    <location>
        <begin position="43"/>
        <end position="130"/>
    </location>
</feature>
<proteinExistence type="predicted"/>
<protein>
    <submittedName>
        <fullName evidence="4">Methyltransferase domain-containing protein</fullName>
    </submittedName>
</protein>
<dbReference type="Pfam" id="PF08241">
    <property type="entry name" value="Methyltransf_11"/>
    <property type="match status" value="1"/>
</dbReference>
<name>A0A6G9QJR8_9GAMM</name>
<keyword evidence="5" id="KW-1185">Reference proteome</keyword>
<dbReference type="GO" id="GO:0032259">
    <property type="term" value="P:methylation"/>
    <property type="evidence" value="ECO:0007669"/>
    <property type="project" value="UniProtKB-KW"/>
</dbReference>
<evidence type="ECO:0000313" key="4">
    <source>
        <dbReference type="EMBL" id="QIR14800.1"/>
    </source>
</evidence>
<dbReference type="PANTHER" id="PTHR13090">
    <property type="entry name" value="ARGININE-HYDROXYLASE NDUFAF5, MITOCHONDRIAL"/>
    <property type="match status" value="1"/>
</dbReference>
<dbReference type="PANTHER" id="PTHR13090:SF1">
    <property type="entry name" value="ARGININE-HYDROXYLASE NDUFAF5, MITOCHONDRIAL"/>
    <property type="match status" value="1"/>
</dbReference>